<keyword evidence="1" id="KW-1133">Transmembrane helix</keyword>
<evidence type="ECO:0000256" key="1">
    <source>
        <dbReference type="SAM" id="Phobius"/>
    </source>
</evidence>
<gene>
    <name evidence="2" type="ORF">ACFSBH_13590</name>
</gene>
<evidence type="ECO:0000313" key="3">
    <source>
        <dbReference type="Proteomes" id="UP001597221"/>
    </source>
</evidence>
<feature type="transmembrane region" description="Helical" evidence="1">
    <location>
        <begin position="6"/>
        <end position="24"/>
    </location>
</feature>
<comment type="caution">
    <text evidence="2">The sequence shown here is derived from an EMBL/GenBank/DDBJ whole genome shotgun (WGS) entry which is preliminary data.</text>
</comment>
<dbReference type="PANTHER" id="PTHR40070">
    <property type="entry name" value="UPF0478 PROTEIN YTXG"/>
    <property type="match status" value="1"/>
</dbReference>
<dbReference type="PANTHER" id="PTHR40070:SF1">
    <property type="entry name" value="UPF0478 PROTEIN YTXG"/>
    <property type="match status" value="1"/>
</dbReference>
<keyword evidence="1" id="KW-0472">Membrane</keyword>
<dbReference type="Proteomes" id="UP001597221">
    <property type="component" value="Unassembled WGS sequence"/>
</dbReference>
<evidence type="ECO:0000313" key="2">
    <source>
        <dbReference type="EMBL" id="MFD1608659.1"/>
    </source>
</evidence>
<organism evidence="2 3">
    <name type="scientific">Oceanobacillus luteolus</name>
    <dbReference type="NCBI Taxonomy" id="1274358"/>
    <lineage>
        <taxon>Bacteria</taxon>
        <taxon>Bacillati</taxon>
        <taxon>Bacillota</taxon>
        <taxon>Bacilli</taxon>
        <taxon>Bacillales</taxon>
        <taxon>Bacillaceae</taxon>
        <taxon>Oceanobacillus</taxon>
    </lineage>
</organism>
<sequence>MEIMLYIAIIIAVIALVVLTVYTINTLKVTKDFLNETKTTLQGLETQVKGITTETTQLLNKTNRLADDVELKSRKMDGLLDGAKGIGETMKEFDRSLNQLSNSIARASSEDREKTNEAVKWGASILEFVMKRNKQK</sequence>
<proteinExistence type="predicted"/>
<dbReference type="Pfam" id="PF06103">
    <property type="entry name" value="DUF948"/>
    <property type="match status" value="1"/>
</dbReference>
<dbReference type="InterPro" id="IPR009293">
    <property type="entry name" value="UPF0478"/>
</dbReference>
<accession>A0ABW4HV44</accession>
<keyword evidence="1" id="KW-0812">Transmembrane</keyword>
<dbReference type="EMBL" id="JBHUDE010000124">
    <property type="protein sequence ID" value="MFD1608659.1"/>
    <property type="molecule type" value="Genomic_DNA"/>
</dbReference>
<name>A0ABW4HV44_9BACI</name>
<dbReference type="RefSeq" id="WP_251511639.1">
    <property type="nucleotide sequence ID" value="NZ_JAMBON010000002.1"/>
</dbReference>
<protein>
    <submittedName>
        <fullName evidence="2">DUF948 domain-containing protein</fullName>
    </submittedName>
</protein>
<keyword evidence="3" id="KW-1185">Reference proteome</keyword>
<reference evidence="3" key="1">
    <citation type="journal article" date="2019" name="Int. J. Syst. Evol. Microbiol.">
        <title>The Global Catalogue of Microorganisms (GCM) 10K type strain sequencing project: providing services to taxonomists for standard genome sequencing and annotation.</title>
        <authorList>
            <consortium name="The Broad Institute Genomics Platform"/>
            <consortium name="The Broad Institute Genome Sequencing Center for Infectious Disease"/>
            <person name="Wu L."/>
            <person name="Ma J."/>
        </authorList>
    </citation>
    <scope>NUCLEOTIDE SEQUENCE [LARGE SCALE GENOMIC DNA]</scope>
    <source>
        <strain evidence="3">CGMCC 1.12376</strain>
    </source>
</reference>